<dbReference type="PANTHER" id="PTHR43788">
    <property type="entry name" value="DNA2/NAM7 HELICASE FAMILY MEMBER"/>
    <property type="match status" value="1"/>
</dbReference>
<keyword evidence="17" id="KW-0511">Multifunctional enzyme</keyword>
<evidence type="ECO:0000256" key="17">
    <source>
        <dbReference type="ARBA" id="ARBA00023268"/>
    </source>
</evidence>
<evidence type="ECO:0000256" key="15">
    <source>
        <dbReference type="ARBA" id="ARBA00023125"/>
    </source>
</evidence>
<evidence type="ECO:0000256" key="13">
    <source>
        <dbReference type="ARBA" id="ARBA00023004"/>
    </source>
</evidence>
<dbReference type="InterPro" id="IPR012340">
    <property type="entry name" value="NA-bd_OB-fold"/>
</dbReference>
<name>A0A7D5T679_9EURY</name>
<comment type="catalytic activity">
    <reaction evidence="18">
        <text>ATP + H2O = ADP + phosphate + H(+)</text>
        <dbReference type="Rhea" id="RHEA:13065"/>
        <dbReference type="ChEBI" id="CHEBI:15377"/>
        <dbReference type="ChEBI" id="CHEBI:15378"/>
        <dbReference type="ChEBI" id="CHEBI:30616"/>
        <dbReference type="ChEBI" id="CHEBI:43474"/>
        <dbReference type="ChEBI" id="CHEBI:456216"/>
        <dbReference type="EC" id="3.6.4.12"/>
    </reaction>
</comment>
<evidence type="ECO:0000259" key="21">
    <source>
        <dbReference type="Pfam" id="PF13087"/>
    </source>
</evidence>
<dbReference type="GO" id="GO:0003677">
    <property type="term" value="F:DNA binding"/>
    <property type="evidence" value="ECO:0007669"/>
    <property type="project" value="UniProtKB-KW"/>
</dbReference>
<dbReference type="CDD" id="cd18808">
    <property type="entry name" value="SF1_C_Upf1"/>
    <property type="match status" value="1"/>
</dbReference>
<keyword evidence="6" id="KW-0540">Nuclease</keyword>
<dbReference type="RefSeq" id="WP_179919072.1">
    <property type="nucleotide sequence ID" value="NZ_CP058909.1"/>
</dbReference>
<feature type="domain" description="DNA replication factor Dna2 N-terminal" evidence="19">
    <location>
        <begin position="37"/>
        <end position="188"/>
    </location>
</feature>
<dbReference type="PANTHER" id="PTHR43788:SF8">
    <property type="entry name" value="DNA-BINDING PROTEIN SMUBP-2"/>
    <property type="match status" value="1"/>
</dbReference>
<dbReference type="GO" id="GO:0051539">
    <property type="term" value="F:4 iron, 4 sulfur cluster binding"/>
    <property type="evidence" value="ECO:0007669"/>
    <property type="project" value="UniProtKB-KW"/>
</dbReference>
<dbReference type="EMBL" id="CP058909">
    <property type="protein sequence ID" value="QLH83971.1"/>
    <property type="molecule type" value="Genomic_DNA"/>
</dbReference>
<dbReference type="InterPro" id="IPR014808">
    <property type="entry name" value="DNA_replication_fac_Dna2_N"/>
</dbReference>
<dbReference type="GeneID" id="56085135"/>
<dbReference type="GO" id="GO:0006260">
    <property type="term" value="P:DNA replication"/>
    <property type="evidence" value="ECO:0007669"/>
    <property type="project" value="UniProtKB-KW"/>
</dbReference>
<evidence type="ECO:0000256" key="6">
    <source>
        <dbReference type="ARBA" id="ARBA00022722"/>
    </source>
</evidence>
<evidence type="ECO:0000256" key="14">
    <source>
        <dbReference type="ARBA" id="ARBA00023014"/>
    </source>
</evidence>
<keyword evidence="10" id="KW-0378">Hydrolase</keyword>
<keyword evidence="14" id="KW-0411">Iron-sulfur</keyword>
<proteinExistence type="inferred from homology"/>
<evidence type="ECO:0000256" key="9">
    <source>
        <dbReference type="ARBA" id="ARBA00022763"/>
    </source>
</evidence>
<protein>
    <recommendedName>
        <fullName evidence="3">DNA helicase</fullName>
        <ecNumber evidence="3">3.6.4.12</ecNumber>
    </recommendedName>
</protein>
<comment type="similarity">
    <text evidence="2">Belongs to the DNA2/NAM7 helicase family.</text>
</comment>
<dbReference type="GO" id="GO:0016787">
    <property type="term" value="F:hydrolase activity"/>
    <property type="evidence" value="ECO:0007669"/>
    <property type="project" value="UniProtKB-KW"/>
</dbReference>
<evidence type="ECO:0000313" key="22">
    <source>
        <dbReference type="EMBL" id="QLH83971.1"/>
    </source>
</evidence>
<feature type="domain" description="DNA2/NAM7 helicase helicase" evidence="20">
    <location>
        <begin position="625"/>
        <end position="688"/>
    </location>
</feature>
<evidence type="ECO:0000256" key="18">
    <source>
        <dbReference type="ARBA" id="ARBA00047995"/>
    </source>
</evidence>
<feature type="domain" description="DNA2/NAM7 helicase helicase" evidence="20">
    <location>
        <begin position="524"/>
        <end position="614"/>
    </location>
</feature>
<keyword evidence="12" id="KW-0067">ATP-binding</keyword>
<dbReference type="InterPro" id="IPR041679">
    <property type="entry name" value="DNA2/NAM7-like_C"/>
</dbReference>
<evidence type="ECO:0000256" key="10">
    <source>
        <dbReference type="ARBA" id="ARBA00022801"/>
    </source>
</evidence>
<dbReference type="AlphaFoldDB" id="A0A7D5T679"/>
<dbReference type="InterPro" id="IPR027417">
    <property type="entry name" value="P-loop_NTPase"/>
</dbReference>
<accession>A0A7D5T679</accession>
<keyword evidence="7" id="KW-0479">Metal-binding</keyword>
<keyword evidence="4" id="KW-0004">4Fe-4S</keyword>
<evidence type="ECO:0000259" key="20">
    <source>
        <dbReference type="Pfam" id="PF13086"/>
    </source>
</evidence>
<evidence type="ECO:0000259" key="19">
    <source>
        <dbReference type="Pfam" id="PF08696"/>
    </source>
</evidence>
<evidence type="ECO:0000256" key="5">
    <source>
        <dbReference type="ARBA" id="ARBA00022705"/>
    </source>
</evidence>
<feature type="domain" description="DNA2/NAM7 helicase-like C-terminal" evidence="21">
    <location>
        <begin position="711"/>
        <end position="897"/>
    </location>
</feature>
<evidence type="ECO:0000256" key="11">
    <source>
        <dbReference type="ARBA" id="ARBA00022806"/>
    </source>
</evidence>
<dbReference type="Gene3D" id="2.40.50.140">
    <property type="entry name" value="Nucleic acid-binding proteins"/>
    <property type="match status" value="1"/>
</dbReference>
<dbReference type="Pfam" id="PF13087">
    <property type="entry name" value="AAA_12"/>
    <property type="match status" value="1"/>
</dbReference>
<reference evidence="22 23" key="1">
    <citation type="submission" date="2020-07" db="EMBL/GenBank/DDBJ databases">
        <title>Halosimplex litoreum sp. nov. and Halosimplex rubrum sp. nov., isolated from different salt environments.</title>
        <authorList>
            <person name="Cui H."/>
        </authorList>
    </citation>
    <scope>NUCLEOTIDE SEQUENCE [LARGE SCALE GENOMIC DNA]</scope>
    <source>
        <strain evidence="22 23">R2</strain>
    </source>
</reference>
<keyword evidence="23" id="KW-1185">Reference proteome</keyword>
<keyword evidence="13" id="KW-0408">Iron</keyword>
<evidence type="ECO:0000256" key="12">
    <source>
        <dbReference type="ARBA" id="ARBA00022840"/>
    </source>
</evidence>
<keyword evidence="11" id="KW-0347">Helicase</keyword>
<dbReference type="GO" id="GO:0046872">
    <property type="term" value="F:metal ion binding"/>
    <property type="evidence" value="ECO:0007669"/>
    <property type="project" value="UniProtKB-KW"/>
</dbReference>
<keyword evidence="16" id="KW-0234">DNA repair</keyword>
<dbReference type="InterPro" id="IPR050534">
    <property type="entry name" value="Coronavir_polyprotein_1ab"/>
</dbReference>
<dbReference type="Gene3D" id="3.40.50.300">
    <property type="entry name" value="P-loop containing nucleotide triphosphate hydrolases"/>
    <property type="match status" value="3"/>
</dbReference>
<dbReference type="InterPro" id="IPR011604">
    <property type="entry name" value="PDDEXK-like_dom_sf"/>
</dbReference>
<keyword evidence="15" id="KW-0238">DNA-binding</keyword>
<dbReference type="GO" id="GO:0006281">
    <property type="term" value="P:DNA repair"/>
    <property type="evidence" value="ECO:0007669"/>
    <property type="project" value="UniProtKB-KW"/>
</dbReference>
<dbReference type="Gene3D" id="3.90.320.10">
    <property type="match status" value="1"/>
</dbReference>
<dbReference type="InterPro" id="IPR047187">
    <property type="entry name" value="SF1_C_Upf1"/>
</dbReference>
<sequence>MTIRGVVVDVSDPKTVSTQYGESELVEVSLRPDRGRGEPTTVTLWNKWTETATYLEAGMELAVTNPEEREYRGEQQFSTTGDSMVVVEPDFLVDVTDVRSWVQCPRMYYLNKIGGTPNAYPVVKGTIVHEVFGDLLRGRDLDESIDERVEEAGLELGMLGRSADEVREEVRQNASAIEGWLQQGTLTDGDEWRSEMTLVSETYGLKGRADAVRRGMPVELKTGKNTKREPRFHDKVQATCYALILAERRGEPPDTGTLLYTKNAAVERNEETGDLSPAKEFSIGSGFLKFVLRTRNALAAMEHDADVPTGYEADAKCEYCFEQDTCMAVSGRLGQESKAGVVGSPVPEEEREYFDRVYESIERERRAVHREYAKLWEQSPEERADDDRALVNLEPTERTELDGGRWELRARGTGAVSKIREGDLVLASDGDPIRGEAELARVERLGGGVDDPESDIDGPEVVVTADEPVELRRLDVYPSELSTDRMLTALHDAVLTQSSAEKDVLFGRREPEFSAVEETFVPNNDAQDEAVALAVGCEDCALIHGPPGTGKTYTLAHIVQALVEDGERVLLSAFTNRAVDNALEALVDQGFDEFVRVGTESGVREDMQEYRLEKAGDPDERVAELREARVVAATTATCGSRIMREQEFDAAVVDEAGQLTEPGTLAATNLAERFVLVGDHQQLPPVVQADEPELDDLPTGDDGDPAPGAVLSRSLFQRLIERYPDASVMLDRQYRMAQRIQAFASREFYGGQLRPATGEVAGQHLRQLDGVTVDALPGHLRDQVAFVDPDGTAKGNTNPTEAETVAETVAAYREAGVPADEIGVIAPFRAQVAEIGKYVPDALAVDTVDRFQGSSKEVIVISFVATGSLDSPIFEDYRRVNVALTRAKKALVLVGDADALATDDTYGRMVEWAR</sequence>
<evidence type="ECO:0000256" key="4">
    <source>
        <dbReference type="ARBA" id="ARBA00022485"/>
    </source>
</evidence>
<dbReference type="Proteomes" id="UP000509346">
    <property type="component" value="Chromosome"/>
</dbReference>
<evidence type="ECO:0000256" key="3">
    <source>
        <dbReference type="ARBA" id="ARBA00012551"/>
    </source>
</evidence>
<dbReference type="Pfam" id="PF13086">
    <property type="entry name" value="AAA_11"/>
    <property type="match status" value="2"/>
</dbReference>
<evidence type="ECO:0000313" key="23">
    <source>
        <dbReference type="Proteomes" id="UP000509346"/>
    </source>
</evidence>
<dbReference type="KEGG" id="hpel:HZS54_21060"/>
<keyword evidence="8" id="KW-0547">Nucleotide-binding</keyword>
<keyword evidence="9" id="KW-0227">DNA damage</keyword>
<evidence type="ECO:0000256" key="16">
    <source>
        <dbReference type="ARBA" id="ARBA00023204"/>
    </source>
</evidence>
<evidence type="ECO:0000256" key="7">
    <source>
        <dbReference type="ARBA" id="ARBA00022723"/>
    </source>
</evidence>
<dbReference type="SUPFAM" id="SSF52540">
    <property type="entry name" value="P-loop containing nucleoside triphosphate hydrolases"/>
    <property type="match status" value="1"/>
</dbReference>
<dbReference type="GO" id="GO:0043139">
    <property type="term" value="F:5'-3' DNA helicase activity"/>
    <property type="evidence" value="ECO:0007669"/>
    <property type="project" value="TreeGrafter"/>
</dbReference>
<evidence type="ECO:0000256" key="2">
    <source>
        <dbReference type="ARBA" id="ARBA00007913"/>
    </source>
</evidence>
<dbReference type="OrthoDB" id="45637at2157"/>
<organism evidence="22 23">
    <name type="scientific">Halosimplex pelagicum</name>
    <dbReference type="NCBI Taxonomy" id="869886"/>
    <lineage>
        <taxon>Archaea</taxon>
        <taxon>Methanobacteriati</taxon>
        <taxon>Methanobacteriota</taxon>
        <taxon>Stenosarchaea group</taxon>
        <taxon>Halobacteria</taxon>
        <taxon>Halobacteriales</taxon>
        <taxon>Haloarculaceae</taxon>
        <taxon>Halosimplex</taxon>
    </lineage>
</organism>
<dbReference type="EC" id="3.6.4.12" evidence="3"/>
<comment type="cofactor">
    <cofactor evidence="1">
        <name>[4Fe-4S] cluster</name>
        <dbReference type="ChEBI" id="CHEBI:49883"/>
    </cofactor>
</comment>
<evidence type="ECO:0000256" key="8">
    <source>
        <dbReference type="ARBA" id="ARBA00022741"/>
    </source>
</evidence>
<dbReference type="GO" id="GO:0004518">
    <property type="term" value="F:nuclease activity"/>
    <property type="evidence" value="ECO:0007669"/>
    <property type="project" value="UniProtKB-KW"/>
</dbReference>
<evidence type="ECO:0000256" key="1">
    <source>
        <dbReference type="ARBA" id="ARBA00001966"/>
    </source>
</evidence>
<dbReference type="Pfam" id="PF08696">
    <property type="entry name" value="Dna2"/>
    <property type="match status" value="1"/>
</dbReference>
<dbReference type="GO" id="GO:0005524">
    <property type="term" value="F:ATP binding"/>
    <property type="evidence" value="ECO:0007669"/>
    <property type="project" value="UniProtKB-KW"/>
</dbReference>
<gene>
    <name evidence="22" type="ORF">HZS54_21060</name>
</gene>
<dbReference type="Gene3D" id="2.40.30.270">
    <property type="match status" value="1"/>
</dbReference>
<dbReference type="InterPro" id="IPR041677">
    <property type="entry name" value="DNA2/NAM7_AAA_11"/>
</dbReference>
<keyword evidence="5" id="KW-0235">DNA replication</keyword>
<dbReference type="SUPFAM" id="SSF50249">
    <property type="entry name" value="Nucleic acid-binding proteins"/>
    <property type="match status" value="1"/>
</dbReference>